<dbReference type="NCBIfam" id="TIGR03083">
    <property type="entry name" value="maleylpyruvate isomerase family mycothiol-dependent enzyme"/>
    <property type="match status" value="1"/>
</dbReference>
<dbReference type="Pfam" id="PF07398">
    <property type="entry name" value="MDMPI_C"/>
    <property type="match status" value="1"/>
</dbReference>
<dbReference type="InterPro" id="IPR017517">
    <property type="entry name" value="Maleyloyr_isom"/>
</dbReference>
<evidence type="ECO:0000313" key="5">
    <source>
        <dbReference type="Proteomes" id="UP000596130"/>
    </source>
</evidence>
<dbReference type="EMBL" id="CP065959">
    <property type="protein sequence ID" value="QQC91647.1"/>
    <property type="molecule type" value="Genomic_DNA"/>
</dbReference>
<dbReference type="InterPro" id="IPR010872">
    <property type="entry name" value="MDMPI_C-term_domain"/>
</dbReference>
<dbReference type="GO" id="GO:0016853">
    <property type="term" value="F:isomerase activity"/>
    <property type="evidence" value="ECO:0007669"/>
    <property type="project" value="UniProtKB-KW"/>
</dbReference>
<dbReference type="PANTHER" id="PTHR40758:SF1">
    <property type="entry name" value="CONSERVED PROTEIN"/>
    <property type="match status" value="1"/>
</dbReference>
<feature type="domain" description="Mycothiol-dependent maleylpyruvate isomerase metal-binding" evidence="3">
    <location>
        <begin position="35"/>
        <end position="162"/>
    </location>
</feature>
<sequence length="288" mass="31057">MTTSTTSTTSTTPTSATPATSPKPPTLLSHDRYCDEVTHQMDLLRATLNGADLSATVPTCPDWTLAQLARHSGGAVRWSERLVTTRAEENIPPQDVPAAGGPDGDDPAALDAWLAETAALGTKTFRDAGAEASAWSWTDDHTAGFWARRMTHELAIHRADAAIAVGVAYEVAPDVAADAIDEWLDIVRFVQRHVPDDSAAELKGAGRGSIHLHATDAPEGLDAEWLIEFGDDGFTWRRGHAEAAVALRGPLTEVLLAFYRRRPVDGGQVEVVGDRELLDFWLERATFG</sequence>
<dbReference type="Proteomes" id="UP000596130">
    <property type="component" value="Chromosome"/>
</dbReference>
<name>A0A7T4PK35_9ACTN</name>
<dbReference type="SUPFAM" id="SSF109854">
    <property type="entry name" value="DinB/YfiT-like putative metalloenzymes"/>
    <property type="match status" value="1"/>
</dbReference>
<evidence type="ECO:0000313" key="4">
    <source>
        <dbReference type="EMBL" id="QQC91647.1"/>
    </source>
</evidence>
<dbReference type="InterPro" id="IPR034660">
    <property type="entry name" value="DinB/YfiT-like"/>
</dbReference>
<feature type="compositionally biased region" description="Low complexity" evidence="1">
    <location>
        <begin position="1"/>
        <end position="20"/>
    </location>
</feature>
<evidence type="ECO:0000256" key="1">
    <source>
        <dbReference type="SAM" id="MobiDB-lite"/>
    </source>
</evidence>
<dbReference type="RefSeq" id="WP_198503726.1">
    <property type="nucleotide sequence ID" value="NZ_CP065959.1"/>
</dbReference>
<organism evidence="4 5">
    <name type="scientific">Streptomyces alfalfae</name>
    <dbReference type="NCBI Taxonomy" id="1642299"/>
    <lineage>
        <taxon>Bacteria</taxon>
        <taxon>Bacillati</taxon>
        <taxon>Actinomycetota</taxon>
        <taxon>Actinomycetes</taxon>
        <taxon>Kitasatosporales</taxon>
        <taxon>Streptomycetaceae</taxon>
        <taxon>Streptomyces</taxon>
    </lineage>
</organism>
<keyword evidence="4" id="KW-0413">Isomerase</keyword>
<dbReference type="GO" id="GO:0005886">
    <property type="term" value="C:plasma membrane"/>
    <property type="evidence" value="ECO:0007669"/>
    <property type="project" value="TreeGrafter"/>
</dbReference>
<dbReference type="InterPro" id="IPR024344">
    <property type="entry name" value="MDMPI_metal-binding"/>
</dbReference>
<keyword evidence="4" id="KW-0670">Pyruvate</keyword>
<feature type="domain" description="MDMPI C-terminal" evidence="2">
    <location>
        <begin position="174"/>
        <end position="279"/>
    </location>
</feature>
<dbReference type="PANTHER" id="PTHR40758">
    <property type="entry name" value="CONSERVED PROTEIN"/>
    <property type="match status" value="1"/>
</dbReference>
<proteinExistence type="predicted"/>
<feature type="region of interest" description="Disordered" evidence="1">
    <location>
        <begin position="1"/>
        <end position="29"/>
    </location>
</feature>
<gene>
    <name evidence="4" type="ORF">I8755_27015</name>
</gene>
<dbReference type="Pfam" id="PF11716">
    <property type="entry name" value="MDMPI_N"/>
    <property type="match status" value="1"/>
</dbReference>
<dbReference type="GO" id="GO:0046872">
    <property type="term" value="F:metal ion binding"/>
    <property type="evidence" value="ECO:0007669"/>
    <property type="project" value="InterPro"/>
</dbReference>
<protein>
    <submittedName>
        <fullName evidence="4">Maleylpyruvate isomerase family mycothiol-dependent enzyme</fullName>
    </submittedName>
</protein>
<evidence type="ECO:0000259" key="3">
    <source>
        <dbReference type="Pfam" id="PF11716"/>
    </source>
</evidence>
<evidence type="ECO:0000259" key="2">
    <source>
        <dbReference type="Pfam" id="PF07398"/>
    </source>
</evidence>
<reference evidence="4 5" key="1">
    <citation type="submission" date="2020-12" db="EMBL/GenBank/DDBJ databases">
        <title>Identification and biosynthesis of polyene macrolides produced by Streptomyces alfalfae Men-myco-93-63.</title>
        <authorList>
            <person name="Liu D."/>
            <person name="Li Y."/>
            <person name="Liu L."/>
            <person name="Han X."/>
            <person name="Shen F."/>
        </authorList>
    </citation>
    <scope>NUCLEOTIDE SEQUENCE [LARGE SCALE GENOMIC DNA]</scope>
    <source>
        <strain evidence="4 5">Men-myco-93-63</strain>
    </source>
</reference>
<dbReference type="AlphaFoldDB" id="A0A7T4PK35"/>
<accession>A0A7T4PK35</accession>